<dbReference type="GO" id="GO:0016301">
    <property type="term" value="F:kinase activity"/>
    <property type="evidence" value="ECO:0007669"/>
    <property type="project" value="InterPro"/>
</dbReference>
<dbReference type="EMBL" id="JAFMYV010000005">
    <property type="protein sequence ID" value="MBO0937317.1"/>
    <property type="molecule type" value="Genomic_DNA"/>
</dbReference>
<feature type="domain" description="Fido" evidence="1">
    <location>
        <begin position="4"/>
        <end position="128"/>
    </location>
</feature>
<evidence type="ECO:0000313" key="2">
    <source>
        <dbReference type="EMBL" id="MBO0937317.1"/>
    </source>
</evidence>
<dbReference type="RefSeq" id="WP_207364861.1">
    <property type="nucleotide sequence ID" value="NZ_JAFMYV010000005.1"/>
</dbReference>
<accession>A0A939GDY0</accession>
<evidence type="ECO:0000259" key="1">
    <source>
        <dbReference type="PROSITE" id="PS51459"/>
    </source>
</evidence>
<dbReference type="Pfam" id="PF02661">
    <property type="entry name" value="Fic"/>
    <property type="match status" value="1"/>
</dbReference>
<dbReference type="Gene3D" id="1.20.120.1870">
    <property type="entry name" value="Fic/DOC protein, Fido domain"/>
    <property type="match status" value="1"/>
</dbReference>
<dbReference type="SUPFAM" id="SSF140931">
    <property type="entry name" value="Fic-like"/>
    <property type="match status" value="1"/>
</dbReference>
<proteinExistence type="predicted"/>
<protein>
    <submittedName>
        <fullName evidence="2">Fic family protein</fullName>
    </submittedName>
</protein>
<organism evidence="2 3">
    <name type="scientific">Fibrella rubiginis</name>
    <dbReference type="NCBI Taxonomy" id="2817060"/>
    <lineage>
        <taxon>Bacteria</taxon>
        <taxon>Pseudomonadati</taxon>
        <taxon>Bacteroidota</taxon>
        <taxon>Cytophagia</taxon>
        <taxon>Cytophagales</taxon>
        <taxon>Spirosomataceae</taxon>
        <taxon>Fibrella</taxon>
    </lineage>
</organism>
<keyword evidence="3" id="KW-1185">Reference proteome</keyword>
<dbReference type="PANTHER" id="PTHR39426:SF1">
    <property type="entry name" value="HOMOLOGY TO DEATH-ON-CURING PROTEIN OF PHAGE P1"/>
    <property type="match status" value="1"/>
</dbReference>
<dbReference type="Proteomes" id="UP000664034">
    <property type="component" value="Unassembled WGS sequence"/>
</dbReference>
<name>A0A939GDY0_9BACT</name>
<dbReference type="InterPro" id="IPR003812">
    <property type="entry name" value="Fido"/>
</dbReference>
<dbReference type="PROSITE" id="PS51459">
    <property type="entry name" value="FIDO"/>
    <property type="match status" value="1"/>
</dbReference>
<dbReference type="NCBIfam" id="TIGR01550">
    <property type="entry name" value="DOC_P1"/>
    <property type="match status" value="1"/>
</dbReference>
<sequence length="133" mass="15088">MIYLDKDDIAFINRRTVAEHGGNFMPPYNFLHEENLDFLIEAVQADLFGEPMYPTLADKAAVYCFNIIGNHIFSDGNKRTGLEAALAFLKLNGKRLNRALPQDDLYDFIIKVASGESSLDECRAWFMTHTVPL</sequence>
<dbReference type="PANTHER" id="PTHR39426">
    <property type="entry name" value="HOMOLOGY TO DEATH-ON-CURING PROTEIN OF PHAGE P1"/>
    <property type="match status" value="1"/>
</dbReference>
<comment type="caution">
    <text evidence="2">The sequence shown here is derived from an EMBL/GenBank/DDBJ whole genome shotgun (WGS) entry which is preliminary data.</text>
</comment>
<dbReference type="InterPro" id="IPR036597">
    <property type="entry name" value="Fido-like_dom_sf"/>
</dbReference>
<dbReference type="InterPro" id="IPR006440">
    <property type="entry name" value="Doc"/>
</dbReference>
<dbReference type="AlphaFoldDB" id="A0A939GDY0"/>
<evidence type="ECO:0000313" key="3">
    <source>
        <dbReference type="Proteomes" id="UP000664034"/>
    </source>
</evidence>
<dbReference type="InterPro" id="IPR053737">
    <property type="entry name" value="Type_II_TA_Toxin"/>
</dbReference>
<gene>
    <name evidence="2" type="ORF">J2I47_12240</name>
</gene>
<reference evidence="2" key="1">
    <citation type="submission" date="2021-03" db="EMBL/GenBank/DDBJ databases">
        <title>Fibrella sp. HMF5335 genome sequencing and assembly.</title>
        <authorList>
            <person name="Kang H."/>
            <person name="Kim H."/>
            <person name="Bae S."/>
            <person name="Joh K."/>
        </authorList>
    </citation>
    <scope>NUCLEOTIDE SEQUENCE</scope>
    <source>
        <strain evidence="2">HMF5335</strain>
    </source>
</reference>